<feature type="domain" description="Pyrrolo-quinoline quinone repeat" evidence="7">
    <location>
        <begin position="458"/>
        <end position="616"/>
    </location>
</feature>
<feature type="domain" description="Pyrrolo-quinoline quinone repeat" evidence="6">
    <location>
        <begin position="153"/>
        <end position="416"/>
    </location>
</feature>
<evidence type="ECO:0000313" key="9">
    <source>
        <dbReference type="Proteomes" id="UP000004699"/>
    </source>
</evidence>
<evidence type="ECO:0000256" key="2">
    <source>
        <dbReference type="ARBA" id="ARBA00008156"/>
    </source>
</evidence>
<dbReference type="AlphaFoldDB" id="B8KSQ7"/>
<comment type="similarity">
    <text evidence="2">Belongs to the bacterial PQQ dehydrogenase family.</text>
</comment>
<evidence type="ECO:0000256" key="3">
    <source>
        <dbReference type="ARBA" id="ARBA00022729"/>
    </source>
</evidence>
<dbReference type="eggNOG" id="COG1520">
    <property type="taxonomic scope" value="Bacteria"/>
</dbReference>
<dbReference type="SMART" id="SM00564">
    <property type="entry name" value="PQQ"/>
    <property type="match status" value="7"/>
</dbReference>
<evidence type="ECO:0000256" key="4">
    <source>
        <dbReference type="ARBA" id="ARBA00023002"/>
    </source>
</evidence>
<evidence type="ECO:0000313" key="8">
    <source>
        <dbReference type="EMBL" id="EED36698.1"/>
    </source>
</evidence>
<dbReference type="EMBL" id="DS999411">
    <property type="protein sequence ID" value="EED36698.1"/>
    <property type="molecule type" value="Genomic_DNA"/>
</dbReference>
<keyword evidence="3 5" id="KW-0732">Signal</keyword>
<name>B8KSQ7_9GAMM</name>
<dbReference type="InterPro" id="IPR018391">
    <property type="entry name" value="PQQ_b-propeller_rpt"/>
</dbReference>
<dbReference type="OrthoDB" id="9794322at2"/>
<dbReference type="HOGENOM" id="CLU_020613_0_0_6"/>
<gene>
    <name evidence="8" type="ORF">NOR51B_2650</name>
</gene>
<comment type="cofactor">
    <cofactor evidence="1">
        <name>pyrroloquinoline quinone</name>
        <dbReference type="ChEBI" id="CHEBI:58442"/>
    </cofactor>
</comment>
<dbReference type="GO" id="GO:0009055">
    <property type="term" value="F:electron transfer activity"/>
    <property type="evidence" value="ECO:0007669"/>
    <property type="project" value="InterPro"/>
</dbReference>
<dbReference type="STRING" id="565045.NOR51B_2650"/>
<keyword evidence="4" id="KW-0560">Oxidoreductase</keyword>
<evidence type="ECO:0000259" key="6">
    <source>
        <dbReference type="Pfam" id="PF01011"/>
    </source>
</evidence>
<evidence type="ECO:0000259" key="7">
    <source>
        <dbReference type="Pfam" id="PF13360"/>
    </source>
</evidence>
<dbReference type="eggNOG" id="COG2010">
    <property type="taxonomic scope" value="Bacteria"/>
</dbReference>
<evidence type="ECO:0000256" key="1">
    <source>
        <dbReference type="ARBA" id="ARBA00001931"/>
    </source>
</evidence>
<dbReference type="Pfam" id="PF01011">
    <property type="entry name" value="PQQ"/>
    <property type="match status" value="1"/>
</dbReference>
<dbReference type="SUPFAM" id="SSF50998">
    <property type="entry name" value="Quinoprotein alcohol dehydrogenase-like"/>
    <property type="match status" value="1"/>
</dbReference>
<reference evidence="9" key="1">
    <citation type="journal article" date="2013" name="BMC Microbiol.">
        <title>Taxonomy and evolution of bacteriochlorophyll a-containing members of the OM60/NOR5 clade of marine gammaproteobacteria: description of Luminiphilus syltensis gen. nov., sp. nov., reclassification of Haliea rubra as Pseudohaliea rubra gen. nov., comb. nov., and emendation of Chromatocurvus halotolerans.</title>
        <authorList>
            <person name="Spring S."/>
            <person name="Riedel T."/>
            <person name="Sproer C."/>
            <person name="Yan S."/>
            <person name="Harder J."/>
            <person name="Fuchs B.M."/>
        </authorList>
    </citation>
    <scope>NUCLEOTIDE SEQUENCE [LARGE SCALE GENOMIC DNA]</scope>
    <source>
        <strain evidence="9">NOR51-B</strain>
    </source>
</reference>
<accession>B8KSQ7</accession>
<dbReference type="PANTHER" id="PTHR32303:SF10">
    <property type="entry name" value="OUTER MEMBRANE PROTEIN ASSEMBLY FACTOR BAMB"/>
    <property type="match status" value="1"/>
</dbReference>
<dbReference type="Gene3D" id="2.140.10.10">
    <property type="entry name" value="Quinoprotein alcohol dehydrogenase-like superfamily"/>
    <property type="match status" value="2"/>
</dbReference>
<dbReference type="PANTHER" id="PTHR32303">
    <property type="entry name" value="QUINOPROTEIN ALCOHOL DEHYDROGENASE (CYTOCHROME C)"/>
    <property type="match status" value="1"/>
</dbReference>
<feature type="signal peptide" evidence="5">
    <location>
        <begin position="1"/>
        <end position="29"/>
    </location>
</feature>
<evidence type="ECO:0000256" key="5">
    <source>
        <dbReference type="SAM" id="SignalP"/>
    </source>
</evidence>
<organism evidence="8 9">
    <name type="scientific">Luminiphilus syltensis NOR5-1B</name>
    <dbReference type="NCBI Taxonomy" id="565045"/>
    <lineage>
        <taxon>Bacteria</taxon>
        <taxon>Pseudomonadati</taxon>
        <taxon>Pseudomonadota</taxon>
        <taxon>Gammaproteobacteria</taxon>
        <taxon>Cellvibrionales</taxon>
        <taxon>Halieaceae</taxon>
        <taxon>Luminiphilus</taxon>
    </lineage>
</organism>
<feature type="chain" id="PRO_5002875943" evidence="5">
    <location>
        <begin position="30"/>
        <end position="639"/>
    </location>
</feature>
<dbReference type="GO" id="GO:0020037">
    <property type="term" value="F:heme binding"/>
    <property type="evidence" value="ECO:0007669"/>
    <property type="project" value="InterPro"/>
</dbReference>
<dbReference type="InterPro" id="IPR036909">
    <property type="entry name" value="Cyt_c-like_dom_sf"/>
</dbReference>
<dbReference type="SUPFAM" id="SSF46626">
    <property type="entry name" value="Cytochrome c"/>
    <property type="match status" value="1"/>
</dbReference>
<proteinExistence type="inferred from homology"/>
<dbReference type="RefSeq" id="WP_009021441.1">
    <property type="nucleotide sequence ID" value="NZ_DS999411.1"/>
</dbReference>
<dbReference type="GO" id="GO:0016491">
    <property type="term" value="F:oxidoreductase activity"/>
    <property type="evidence" value="ECO:0007669"/>
    <property type="project" value="UniProtKB-KW"/>
</dbReference>
<dbReference type="InterPro" id="IPR002372">
    <property type="entry name" value="PQQ_rpt_dom"/>
</dbReference>
<sequence>MQSAIELQQACVRLTTLMLAVLWPLSAMAEDIHQARANSDAYADVTRNVDPDTQAKGAALYTEHCAQCHDRAVPRAPQRFILAQLTPDSILSALNDGIMQGVASGIPESGRVAIAEFLTQRKLDNSDPLAAGVECAADRAAFDRDQPPGLPNWGFDDANSHHIGSELHNVGAADLKLLEPAWAFAFPSATRARSQPVIAGGAVFVGSHKGIVYAFDLETGCTRWQFVAGAEVRTGMTLQTWEAGDDDAQPLLFFGDLTGHQYALDAFSGELVWRKRMDEHPGVTLTASAVLQGDTLYVPLSSLEVGAAIDPEYQCCSFRGAVVAVEASTGEELWRAHWLPPAQPLGANPVGTPRLGPSGAPVWNSPAFWGDYLYVGTGENYSSPATDTSDSVIAVNRHSGEIEWVYQAHTNDAWNASCEEATRYNCPEEDGPDYDFGAAPVIAYTEEGEPVLVAGGKSGLVVGLKPDTGELLWKNKVGRGGVVAGVHFGIATFGGRVFVPISDAPDGKVYDEPARPGMYALDARTGKYLWRTPSPTDICQGRPGCFPGYSGAISVTDDYVLAGSNDGFLRAYDVRDGTVIWRHDTTETVLAVGGREATGGSMGGGSAPLVYGDYLITNSGYAFAGKMPGNALLVFRKRR</sequence>
<protein>
    <submittedName>
        <fullName evidence="8">Pyrrolo-quinoline quinone</fullName>
    </submittedName>
</protein>
<dbReference type="Proteomes" id="UP000004699">
    <property type="component" value="Unassembled WGS sequence"/>
</dbReference>
<keyword evidence="9" id="KW-1185">Reference proteome</keyword>
<dbReference type="InterPro" id="IPR011047">
    <property type="entry name" value="Quinoprotein_ADH-like_sf"/>
</dbReference>
<dbReference type="Pfam" id="PF13360">
    <property type="entry name" value="PQQ_2"/>
    <property type="match status" value="1"/>
</dbReference>